<name>A0A2P5HJP0_DIAHE</name>
<dbReference type="InterPro" id="IPR041664">
    <property type="entry name" value="AAA_16"/>
</dbReference>
<accession>A0A2P5HJP0</accession>
<evidence type="ECO:0000259" key="2">
    <source>
        <dbReference type="Pfam" id="PF13191"/>
    </source>
</evidence>
<feature type="domain" description="AAA protein C-terminal winged helix" evidence="3">
    <location>
        <begin position="325"/>
        <end position="446"/>
    </location>
</feature>
<evidence type="ECO:0008006" key="6">
    <source>
        <dbReference type="Google" id="ProtNLM"/>
    </source>
</evidence>
<proteinExistence type="predicted"/>
<dbReference type="Pfam" id="PF13191">
    <property type="entry name" value="AAA_16"/>
    <property type="match status" value="1"/>
</dbReference>
<dbReference type="EMBL" id="MAVT02001623">
    <property type="protein sequence ID" value="POS70469.1"/>
    <property type="molecule type" value="Genomic_DNA"/>
</dbReference>
<sequence length="502" mass="57258">MASGQRIFSAVLKQLVRPPYAYHKFYKRVQLQKIAKAFEPGDPVLELAALGKGRSSSKFRPSNVHRNGDDVDKDYWVHRPEQAKIDDIVGGNEYGHYHLLLGEKGTGKSSMIIEAMRKIDGDGVAMFEAHSDLEIFRIRLGKALDYEFHEDYIGGYFSEKGPRDTTALLDIERALNKLEKVALERRAKVGRPLVMIINQMHLIRDDEDGKDLFELLQQRAEQWAASNLVTMVFNSDDYWVYERLKQLATRMEVLSVQDLPKAPATAALKRYRSRYFGERISDDLATQIYDRVGGRLTFLNRVAKSRDMLQTCDDIKEVEKTYFLNQCWILGEDMDDDVMDQQKWAAAAMVLALALIDRERELDDAQTYDPVRGHMLPWFPMHKAQEIQTRADFVRQLDRMNLFTITSSAQMRASSVPMHLAFREICAIPGFRDHLEATIDRISAIESLGRTRELVAKDLVLGGKYEISKEGSGWGSKALVSLRQPPEDEDRDGKGEGEGDSD</sequence>
<reference evidence="4" key="1">
    <citation type="submission" date="2017-09" db="EMBL/GenBank/DDBJ databases">
        <title>Polyketide synthases of a Diaporthe helianthi virulent isolate.</title>
        <authorList>
            <person name="Baroncelli R."/>
        </authorList>
    </citation>
    <scope>NUCLEOTIDE SEQUENCE [LARGE SCALE GENOMIC DNA]</scope>
    <source>
        <strain evidence="4">7/96</strain>
    </source>
</reference>
<dbReference type="InterPro" id="IPR056808">
    <property type="entry name" value="HTH_AAA"/>
</dbReference>
<feature type="region of interest" description="Disordered" evidence="1">
    <location>
        <begin position="476"/>
        <end position="502"/>
    </location>
</feature>
<evidence type="ECO:0000313" key="5">
    <source>
        <dbReference type="Proteomes" id="UP000094444"/>
    </source>
</evidence>
<dbReference type="SUPFAM" id="SSF52540">
    <property type="entry name" value="P-loop containing nucleoside triphosphate hydrolases"/>
    <property type="match status" value="1"/>
</dbReference>
<dbReference type="PANTHER" id="PTHR36168:SF1">
    <property type="entry name" value="ORC1-LIKE AAA ATPASE DOMAIN-CONTAINING PROTEIN"/>
    <property type="match status" value="1"/>
</dbReference>
<dbReference type="OrthoDB" id="511599at2759"/>
<evidence type="ECO:0000313" key="4">
    <source>
        <dbReference type="EMBL" id="POS70469.1"/>
    </source>
</evidence>
<dbReference type="Pfam" id="PF24913">
    <property type="entry name" value="WHD_AAA_fung"/>
    <property type="match status" value="1"/>
</dbReference>
<dbReference type="STRING" id="158607.A0A2P5HJP0"/>
<comment type="caution">
    <text evidence="4">The sequence shown here is derived from an EMBL/GenBank/DDBJ whole genome shotgun (WGS) entry which is preliminary data.</text>
</comment>
<evidence type="ECO:0000259" key="3">
    <source>
        <dbReference type="Pfam" id="PF24913"/>
    </source>
</evidence>
<evidence type="ECO:0000256" key="1">
    <source>
        <dbReference type="SAM" id="MobiDB-lite"/>
    </source>
</evidence>
<organism evidence="4 5">
    <name type="scientific">Diaporthe helianthi</name>
    <dbReference type="NCBI Taxonomy" id="158607"/>
    <lineage>
        <taxon>Eukaryota</taxon>
        <taxon>Fungi</taxon>
        <taxon>Dikarya</taxon>
        <taxon>Ascomycota</taxon>
        <taxon>Pezizomycotina</taxon>
        <taxon>Sordariomycetes</taxon>
        <taxon>Sordariomycetidae</taxon>
        <taxon>Diaporthales</taxon>
        <taxon>Diaporthaceae</taxon>
        <taxon>Diaporthe</taxon>
    </lineage>
</organism>
<feature type="compositionally biased region" description="Basic and acidic residues" evidence="1">
    <location>
        <begin position="491"/>
        <end position="502"/>
    </location>
</feature>
<dbReference type="AlphaFoldDB" id="A0A2P5HJP0"/>
<feature type="domain" description="Orc1-like AAA ATPase" evidence="2">
    <location>
        <begin position="96"/>
        <end position="229"/>
    </location>
</feature>
<keyword evidence="5" id="KW-1185">Reference proteome</keyword>
<dbReference type="Proteomes" id="UP000094444">
    <property type="component" value="Unassembled WGS sequence"/>
</dbReference>
<dbReference type="InParanoid" id="A0A2P5HJP0"/>
<dbReference type="PANTHER" id="PTHR36168">
    <property type="entry name" value="CHROMOSOME 1, WHOLE GENOME SHOTGUN SEQUENCE"/>
    <property type="match status" value="1"/>
</dbReference>
<gene>
    <name evidence="4" type="ORF">DHEL01_v211137</name>
</gene>
<dbReference type="InterPro" id="IPR027417">
    <property type="entry name" value="P-loop_NTPase"/>
</dbReference>
<protein>
    <recommendedName>
        <fullName evidence="6">Orc1-like AAA ATPase domain-containing protein</fullName>
    </recommendedName>
</protein>